<dbReference type="PROSITE" id="PS50297">
    <property type="entry name" value="ANK_REP_REGION"/>
    <property type="match status" value="6"/>
</dbReference>
<dbReference type="PANTHER" id="PTHR24198">
    <property type="entry name" value="ANKYRIN REPEAT AND PROTEIN KINASE DOMAIN-CONTAINING PROTEIN"/>
    <property type="match status" value="1"/>
</dbReference>
<dbReference type="Pfam" id="PF00023">
    <property type="entry name" value="Ank"/>
    <property type="match status" value="1"/>
</dbReference>
<gene>
    <name evidence="5" type="ORF">SCF082_LOCUS10096</name>
</gene>
<keyword evidence="6" id="KW-1185">Reference proteome</keyword>
<proteinExistence type="predicted"/>
<sequence>MVAVVAAPSKLEPLPDAQARLAALPLVERGGSEGCRERNQRAKLEPMCTDSSKTVRTAAAPKVTEILEHGSERHSLQHKVREKGRPVSARSDRSNRSLILRQRPRSPMSAGSLPPLSSLTDSPTQSPSESKPNKSLLEAVKAGQLTTVRLLLNDKSFATHNAERKRCVHEAAAKGFVPICAELVKFGSVADLCSRDENGRTPMHKAAQGGHTGVVNFLCQQGSPTDVLDSVQMETPLHMAAAHGHSAVVLRLLEQGANPAILARGGFASWHVAAQHGHADIVAALGARVAAGTLQKENFAAVTESLRQTALHIAAEKGFASVCSELLQLGMPVDQVDRDRKTALHLAAVSGDVETVQLLLDAAAKLDIADINAATPLILAAEAGFTEVCALLLEHGSNINAVTCHHSSALHKAAMNGHLETTTALISAGACVAIKDNRKSTPLIKAASQGFAAICTALLDAAPNHINQHDFCSATALFWAAGGGHTETCSMLLQRGARVNDCDFKGQTPFMWAARHNHIETCRVLVAHGATDPIGQNAIFAGQCSGDGQQQKGALATQEEGSEHDEEEDPSTNVDCDTPLTTPRQEGSPVPTSKATFRERMRTRLFGGTTR</sequence>
<organism evidence="5 6">
    <name type="scientific">Durusdinium trenchii</name>
    <dbReference type="NCBI Taxonomy" id="1381693"/>
    <lineage>
        <taxon>Eukaryota</taxon>
        <taxon>Sar</taxon>
        <taxon>Alveolata</taxon>
        <taxon>Dinophyceae</taxon>
        <taxon>Suessiales</taxon>
        <taxon>Symbiodiniaceae</taxon>
        <taxon>Durusdinium</taxon>
    </lineage>
</organism>
<protein>
    <submittedName>
        <fullName evidence="5">PH and SEC7 domain containing protein secG</fullName>
    </submittedName>
</protein>
<dbReference type="InterPro" id="IPR036770">
    <property type="entry name" value="Ankyrin_rpt-contain_sf"/>
</dbReference>
<accession>A0ABP0J3P0</accession>
<evidence type="ECO:0000256" key="2">
    <source>
        <dbReference type="ARBA" id="ARBA00023043"/>
    </source>
</evidence>
<comment type="caution">
    <text evidence="5">The sequence shown here is derived from an EMBL/GenBank/DDBJ whole genome shotgun (WGS) entry which is preliminary data.</text>
</comment>
<dbReference type="PANTHER" id="PTHR24198:SF165">
    <property type="entry name" value="ANKYRIN REPEAT-CONTAINING PROTEIN-RELATED"/>
    <property type="match status" value="1"/>
</dbReference>
<feature type="compositionally biased region" description="Basic and acidic residues" evidence="4">
    <location>
        <begin position="65"/>
        <end position="75"/>
    </location>
</feature>
<dbReference type="Gene3D" id="1.25.40.20">
    <property type="entry name" value="Ankyrin repeat-containing domain"/>
    <property type="match status" value="3"/>
</dbReference>
<dbReference type="SUPFAM" id="SSF48403">
    <property type="entry name" value="Ankyrin repeat"/>
    <property type="match status" value="2"/>
</dbReference>
<dbReference type="PROSITE" id="PS50088">
    <property type="entry name" value="ANK_REPEAT"/>
    <property type="match status" value="8"/>
</dbReference>
<feature type="repeat" description="ANK" evidence="3">
    <location>
        <begin position="232"/>
        <end position="264"/>
    </location>
</feature>
<feature type="region of interest" description="Disordered" evidence="4">
    <location>
        <begin position="32"/>
        <end position="133"/>
    </location>
</feature>
<name>A0ABP0J3P0_9DINO</name>
<keyword evidence="1" id="KW-0677">Repeat</keyword>
<dbReference type="Pfam" id="PF12796">
    <property type="entry name" value="Ank_2"/>
    <property type="match status" value="4"/>
</dbReference>
<evidence type="ECO:0000313" key="5">
    <source>
        <dbReference type="EMBL" id="CAK9008968.1"/>
    </source>
</evidence>
<feature type="repeat" description="ANK" evidence="3">
    <location>
        <begin position="198"/>
        <end position="230"/>
    </location>
</feature>
<feature type="repeat" description="ANK" evidence="3">
    <location>
        <begin position="505"/>
        <end position="530"/>
    </location>
</feature>
<dbReference type="PRINTS" id="PR01415">
    <property type="entry name" value="ANKYRIN"/>
</dbReference>
<evidence type="ECO:0000256" key="1">
    <source>
        <dbReference type="ARBA" id="ARBA00022737"/>
    </source>
</evidence>
<dbReference type="Proteomes" id="UP001642464">
    <property type="component" value="Unassembled WGS sequence"/>
</dbReference>
<feature type="region of interest" description="Disordered" evidence="4">
    <location>
        <begin position="548"/>
        <end position="611"/>
    </location>
</feature>
<feature type="repeat" description="ANK" evidence="3">
    <location>
        <begin position="306"/>
        <end position="338"/>
    </location>
</feature>
<feature type="compositionally biased region" description="Polar residues" evidence="4">
    <location>
        <begin position="571"/>
        <end position="595"/>
    </location>
</feature>
<feature type="compositionally biased region" description="Acidic residues" evidence="4">
    <location>
        <begin position="560"/>
        <end position="570"/>
    </location>
</feature>
<feature type="repeat" description="ANK" evidence="3">
    <location>
        <begin position="472"/>
        <end position="504"/>
    </location>
</feature>
<feature type="repeat" description="ANK" evidence="3">
    <location>
        <begin position="372"/>
        <end position="404"/>
    </location>
</feature>
<feature type="repeat" description="ANK" evidence="3">
    <location>
        <begin position="339"/>
        <end position="371"/>
    </location>
</feature>
<evidence type="ECO:0000313" key="6">
    <source>
        <dbReference type="Proteomes" id="UP001642464"/>
    </source>
</evidence>
<evidence type="ECO:0000256" key="4">
    <source>
        <dbReference type="SAM" id="MobiDB-lite"/>
    </source>
</evidence>
<evidence type="ECO:0000256" key="3">
    <source>
        <dbReference type="PROSITE-ProRule" id="PRU00023"/>
    </source>
</evidence>
<dbReference type="EMBL" id="CAXAMM010005878">
    <property type="protein sequence ID" value="CAK9008968.1"/>
    <property type="molecule type" value="Genomic_DNA"/>
</dbReference>
<feature type="repeat" description="ANK" evidence="3">
    <location>
        <begin position="405"/>
        <end position="437"/>
    </location>
</feature>
<feature type="compositionally biased region" description="Basic and acidic residues" evidence="4">
    <location>
        <begin position="32"/>
        <end position="44"/>
    </location>
</feature>
<dbReference type="InterPro" id="IPR002110">
    <property type="entry name" value="Ankyrin_rpt"/>
</dbReference>
<keyword evidence="2 3" id="KW-0040">ANK repeat</keyword>
<feature type="compositionally biased region" description="Low complexity" evidence="4">
    <location>
        <begin position="112"/>
        <end position="128"/>
    </location>
</feature>
<dbReference type="SMART" id="SM00248">
    <property type="entry name" value="ANK"/>
    <property type="match status" value="11"/>
</dbReference>
<reference evidence="5 6" key="1">
    <citation type="submission" date="2024-02" db="EMBL/GenBank/DDBJ databases">
        <authorList>
            <person name="Chen Y."/>
            <person name="Shah S."/>
            <person name="Dougan E. K."/>
            <person name="Thang M."/>
            <person name="Chan C."/>
        </authorList>
    </citation>
    <scope>NUCLEOTIDE SEQUENCE [LARGE SCALE GENOMIC DNA]</scope>
</reference>